<keyword evidence="9" id="KW-1185">Reference proteome</keyword>
<feature type="domain" description="PIN" evidence="7">
    <location>
        <begin position="4"/>
        <end position="120"/>
    </location>
</feature>
<evidence type="ECO:0000313" key="9">
    <source>
        <dbReference type="Proteomes" id="UP000320095"/>
    </source>
</evidence>
<dbReference type="Gene3D" id="3.40.50.1010">
    <property type="entry name" value="5'-nuclease"/>
    <property type="match status" value="1"/>
</dbReference>
<evidence type="ECO:0000256" key="2">
    <source>
        <dbReference type="ARBA" id="ARBA00022722"/>
    </source>
</evidence>
<keyword evidence="1 6" id="KW-1277">Toxin-antitoxin system</keyword>
<comment type="cofactor">
    <cofactor evidence="6">
        <name>Mg(2+)</name>
        <dbReference type="ChEBI" id="CHEBI:18420"/>
    </cofactor>
</comment>
<comment type="function">
    <text evidence="6">Toxic component of a toxin-antitoxin (TA) system. An RNase.</text>
</comment>
<dbReference type="RefSeq" id="WP_140697588.1">
    <property type="nucleotide sequence ID" value="NZ_RCZG01000014.1"/>
</dbReference>
<sequence>MRLYLDTSALVKLVVKEPESVPLQAFLDASSDDSLFTAALSRTELLRAVSRIGEIATAEARALLDAVDTVALTRSLLDNAGLLGPSHLRSLDAIHLAAAMRAGTELRSVITYDVRMADAAERLGMQTSAPR</sequence>
<dbReference type="OrthoDB" id="4750219at2"/>
<dbReference type="Pfam" id="PF01850">
    <property type="entry name" value="PIN"/>
    <property type="match status" value="1"/>
</dbReference>
<dbReference type="HAMAP" id="MF_00265">
    <property type="entry name" value="VapC_Nob1"/>
    <property type="match status" value="1"/>
</dbReference>
<dbReference type="AlphaFoldDB" id="A0A502E026"/>
<dbReference type="Proteomes" id="UP000320095">
    <property type="component" value="Unassembled WGS sequence"/>
</dbReference>
<dbReference type="GO" id="GO:0016787">
    <property type="term" value="F:hydrolase activity"/>
    <property type="evidence" value="ECO:0007669"/>
    <property type="project" value="UniProtKB-KW"/>
</dbReference>
<feature type="binding site" evidence="6">
    <location>
        <position position="6"/>
    </location>
    <ligand>
        <name>Mg(2+)</name>
        <dbReference type="ChEBI" id="CHEBI:18420"/>
    </ligand>
</feature>
<name>A0A502E026_9MYCO</name>
<dbReference type="EMBL" id="RCZG01000014">
    <property type="protein sequence ID" value="TPG29881.1"/>
    <property type="molecule type" value="Genomic_DNA"/>
</dbReference>
<dbReference type="GO" id="GO:0090729">
    <property type="term" value="F:toxin activity"/>
    <property type="evidence" value="ECO:0007669"/>
    <property type="project" value="UniProtKB-KW"/>
</dbReference>
<evidence type="ECO:0000256" key="1">
    <source>
        <dbReference type="ARBA" id="ARBA00022649"/>
    </source>
</evidence>
<evidence type="ECO:0000256" key="4">
    <source>
        <dbReference type="ARBA" id="ARBA00022801"/>
    </source>
</evidence>
<dbReference type="GO" id="GO:0004540">
    <property type="term" value="F:RNA nuclease activity"/>
    <property type="evidence" value="ECO:0007669"/>
    <property type="project" value="InterPro"/>
</dbReference>
<organism evidence="8 9">
    <name type="scientific">Mycolicibacterium hodleri</name>
    <dbReference type="NCBI Taxonomy" id="49897"/>
    <lineage>
        <taxon>Bacteria</taxon>
        <taxon>Bacillati</taxon>
        <taxon>Actinomycetota</taxon>
        <taxon>Actinomycetes</taxon>
        <taxon>Mycobacteriales</taxon>
        <taxon>Mycobacteriaceae</taxon>
        <taxon>Mycolicibacterium</taxon>
    </lineage>
</organism>
<dbReference type="EC" id="3.1.-.-" evidence="6"/>
<evidence type="ECO:0000313" key="8">
    <source>
        <dbReference type="EMBL" id="TPG29881.1"/>
    </source>
</evidence>
<keyword evidence="4 6" id="KW-0378">Hydrolase</keyword>
<keyword evidence="6" id="KW-0800">Toxin</keyword>
<dbReference type="InterPro" id="IPR022907">
    <property type="entry name" value="VapC_family"/>
</dbReference>
<feature type="binding site" evidence="6">
    <location>
        <position position="92"/>
    </location>
    <ligand>
        <name>Mg(2+)</name>
        <dbReference type="ChEBI" id="CHEBI:18420"/>
    </ligand>
</feature>
<comment type="similarity">
    <text evidence="6">Belongs to the PINc/VapC protein family.</text>
</comment>
<comment type="caution">
    <text evidence="8">The sequence shown here is derived from an EMBL/GenBank/DDBJ whole genome shotgun (WGS) entry which is preliminary data.</text>
</comment>
<keyword evidence="3 6" id="KW-0479">Metal-binding</keyword>
<dbReference type="InterPro" id="IPR029060">
    <property type="entry name" value="PIN-like_dom_sf"/>
</dbReference>
<protein>
    <recommendedName>
        <fullName evidence="6">Ribonuclease VapC</fullName>
        <shortName evidence="6">RNase VapC</shortName>
        <ecNumber evidence="6">3.1.-.-</ecNumber>
    </recommendedName>
    <alternativeName>
        <fullName evidence="6">Toxin VapC</fullName>
    </alternativeName>
</protein>
<proteinExistence type="inferred from homology"/>
<accession>A0A502E026</accession>
<dbReference type="SUPFAM" id="SSF88723">
    <property type="entry name" value="PIN domain-like"/>
    <property type="match status" value="1"/>
</dbReference>
<keyword evidence="2 6" id="KW-0540">Nuclease</keyword>
<gene>
    <name evidence="6" type="primary">vapC</name>
    <name evidence="8" type="ORF">EAH80_25670</name>
</gene>
<dbReference type="GO" id="GO:0000287">
    <property type="term" value="F:magnesium ion binding"/>
    <property type="evidence" value="ECO:0007669"/>
    <property type="project" value="UniProtKB-UniRule"/>
</dbReference>
<dbReference type="InterPro" id="IPR002716">
    <property type="entry name" value="PIN_dom"/>
</dbReference>
<keyword evidence="5 6" id="KW-0460">Magnesium</keyword>
<evidence type="ECO:0000256" key="3">
    <source>
        <dbReference type="ARBA" id="ARBA00022723"/>
    </source>
</evidence>
<dbReference type="CDD" id="cd09874">
    <property type="entry name" value="PIN_MT3492-like"/>
    <property type="match status" value="1"/>
</dbReference>
<evidence type="ECO:0000256" key="5">
    <source>
        <dbReference type="ARBA" id="ARBA00022842"/>
    </source>
</evidence>
<evidence type="ECO:0000256" key="6">
    <source>
        <dbReference type="HAMAP-Rule" id="MF_00265"/>
    </source>
</evidence>
<evidence type="ECO:0000259" key="7">
    <source>
        <dbReference type="Pfam" id="PF01850"/>
    </source>
</evidence>
<reference evidence="8 9" key="1">
    <citation type="journal article" date="2019" name="Environ. Microbiol.">
        <title>Species interactions and distinct microbial communities in high Arctic permafrost affected cryosols are associated with the CH4 and CO2 gas fluxes.</title>
        <authorList>
            <person name="Altshuler I."/>
            <person name="Hamel J."/>
            <person name="Turney S."/>
            <person name="Magnuson E."/>
            <person name="Levesque R."/>
            <person name="Greer C."/>
            <person name="Whyte L.G."/>
        </authorList>
    </citation>
    <scope>NUCLEOTIDE SEQUENCE [LARGE SCALE GENOMIC DNA]</scope>
    <source>
        <strain evidence="8 9">S5.20</strain>
    </source>
</reference>